<proteinExistence type="predicted"/>
<protein>
    <submittedName>
        <fullName evidence="1">Uncharacterized protein</fullName>
    </submittedName>
</protein>
<organism evidence="1 2">
    <name type="scientific">Microbacterium deminutum</name>
    <dbReference type="NCBI Taxonomy" id="344164"/>
    <lineage>
        <taxon>Bacteria</taxon>
        <taxon>Bacillati</taxon>
        <taxon>Actinomycetota</taxon>
        <taxon>Actinomycetes</taxon>
        <taxon>Micrococcales</taxon>
        <taxon>Microbacteriaceae</taxon>
        <taxon>Microbacterium</taxon>
    </lineage>
</organism>
<accession>A0ABP5CZL4</accession>
<gene>
    <name evidence="1" type="ORF">GCM10009776_36560</name>
</gene>
<dbReference type="EMBL" id="BAAAOG010000013">
    <property type="protein sequence ID" value="GAA1970185.1"/>
    <property type="molecule type" value="Genomic_DNA"/>
</dbReference>
<sequence length="79" mass="9263">MGNRRFLDEVEMTSEEIIQEGFILGYFQPNEEPGIPLSEPQMSWYREAMEAGRQARAEFGVPVRVRTNPRRSRSWSTRT</sequence>
<keyword evidence="2" id="KW-1185">Reference proteome</keyword>
<evidence type="ECO:0000313" key="2">
    <source>
        <dbReference type="Proteomes" id="UP001499933"/>
    </source>
</evidence>
<dbReference type="Proteomes" id="UP001499933">
    <property type="component" value="Unassembled WGS sequence"/>
</dbReference>
<reference evidence="2" key="1">
    <citation type="journal article" date="2019" name="Int. J. Syst. Evol. Microbiol.">
        <title>The Global Catalogue of Microorganisms (GCM) 10K type strain sequencing project: providing services to taxonomists for standard genome sequencing and annotation.</title>
        <authorList>
            <consortium name="The Broad Institute Genomics Platform"/>
            <consortium name="The Broad Institute Genome Sequencing Center for Infectious Disease"/>
            <person name="Wu L."/>
            <person name="Ma J."/>
        </authorList>
    </citation>
    <scope>NUCLEOTIDE SEQUENCE [LARGE SCALE GENOMIC DNA]</scope>
    <source>
        <strain evidence="2">JCM 14901</strain>
    </source>
</reference>
<name>A0ABP5CZL4_9MICO</name>
<comment type="caution">
    <text evidence="1">The sequence shown here is derived from an EMBL/GenBank/DDBJ whole genome shotgun (WGS) entry which is preliminary data.</text>
</comment>
<evidence type="ECO:0000313" key="1">
    <source>
        <dbReference type="EMBL" id="GAA1970185.1"/>
    </source>
</evidence>